<dbReference type="AlphaFoldDB" id="A0A4R6WBU2"/>
<keyword evidence="2" id="KW-1185">Reference proteome</keyword>
<dbReference type="Proteomes" id="UP000295292">
    <property type="component" value="Unassembled WGS sequence"/>
</dbReference>
<sequence length="71" mass="8140">MTIFIYGCIFWQPDSKVGVMGGSSKLYLIYKMYFETVIFHLGIGECKAFYLSLTYKSIVVCKVRKNDFSCG</sequence>
<gene>
    <name evidence="1" type="ORF">CLV99_2390</name>
</gene>
<accession>A0A4R6WBU2</accession>
<evidence type="ECO:0000313" key="1">
    <source>
        <dbReference type="EMBL" id="TDQ76998.1"/>
    </source>
</evidence>
<comment type="caution">
    <text evidence="1">The sequence shown here is derived from an EMBL/GenBank/DDBJ whole genome shotgun (WGS) entry which is preliminary data.</text>
</comment>
<evidence type="ECO:0000313" key="2">
    <source>
        <dbReference type="Proteomes" id="UP000295292"/>
    </source>
</evidence>
<name>A0A4R6WBU2_9SPHI</name>
<protein>
    <submittedName>
        <fullName evidence="1">Uncharacterized protein</fullName>
    </submittedName>
</protein>
<reference evidence="1 2" key="1">
    <citation type="submission" date="2019-03" db="EMBL/GenBank/DDBJ databases">
        <title>Genomic Encyclopedia of Archaeal and Bacterial Type Strains, Phase II (KMG-II): from individual species to whole genera.</title>
        <authorList>
            <person name="Goeker M."/>
        </authorList>
    </citation>
    <scope>NUCLEOTIDE SEQUENCE [LARGE SCALE GENOMIC DNA]</scope>
    <source>
        <strain evidence="1 2">DSM 28353</strain>
    </source>
</reference>
<dbReference type="EMBL" id="SNYV01000014">
    <property type="protein sequence ID" value="TDQ76998.1"/>
    <property type="molecule type" value="Genomic_DNA"/>
</dbReference>
<organism evidence="1 2">
    <name type="scientific">Sphingobacterium yanglingense</name>
    <dbReference type="NCBI Taxonomy" id="1437280"/>
    <lineage>
        <taxon>Bacteria</taxon>
        <taxon>Pseudomonadati</taxon>
        <taxon>Bacteroidota</taxon>
        <taxon>Sphingobacteriia</taxon>
        <taxon>Sphingobacteriales</taxon>
        <taxon>Sphingobacteriaceae</taxon>
        <taxon>Sphingobacterium</taxon>
    </lineage>
</organism>
<proteinExistence type="predicted"/>